<reference evidence="1 2" key="1">
    <citation type="journal article" date="2018" name="Arch. Microbiol.">
        <title>New insights into the metabolic potential of the phototrophic purple bacterium Rhodopila globiformis DSM 161(T) from its draft genome sequence and evidence for a vanadium-dependent nitrogenase.</title>
        <authorList>
            <person name="Imhoff J.F."/>
            <person name="Rahn T."/>
            <person name="Kunzel S."/>
            <person name="Neulinger S.C."/>
        </authorList>
    </citation>
    <scope>NUCLEOTIDE SEQUENCE [LARGE SCALE GENOMIC DNA]</scope>
    <source>
        <strain evidence="1 2">DSM 16996</strain>
    </source>
</reference>
<dbReference type="InterPro" id="IPR051200">
    <property type="entry name" value="Host-pathogen_enzymatic-act"/>
</dbReference>
<dbReference type="InterPro" id="IPR015943">
    <property type="entry name" value="WD40/YVTN_repeat-like_dom_sf"/>
</dbReference>
<accession>A0A2S6N287</accession>
<dbReference type="AlphaFoldDB" id="A0A2S6N287"/>
<dbReference type="Gene3D" id="2.130.10.10">
    <property type="entry name" value="YVTN repeat-like/Quinoprotein amine dehydrogenase"/>
    <property type="match status" value="2"/>
</dbReference>
<evidence type="ECO:0008006" key="3">
    <source>
        <dbReference type="Google" id="ProtNLM"/>
    </source>
</evidence>
<name>A0A2S6N287_9HYPH</name>
<evidence type="ECO:0000313" key="1">
    <source>
        <dbReference type="EMBL" id="PPQ28734.1"/>
    </source>
</evidence>
<dbReference type="PANTHER" id="PTHR47197:SF3">
    <property type="entry name" value="DIHYDRO-HEME D1 DEHYDROGENASE"/>
    <property type="match status" value="1"/>
</dbReference>
<dbReference type="Proteomes" id="UP000239089">
    <property type="component" value="Unassembled WGS sequence"/>
</dbReference>
<dbReference type="SUPFAM" id="SSF50969">
    <property type="entry name" value="YVTN repeat-like/Quinoprotein amine dehydrogenase"/>
    <property type="match status" value="1"/>
</dbReference>
<sequence length="364" mass="37296">MLVVAPCARARAAVDATLADISRYVFVPSAAAPDVTVIDIDNERIAGTLPIGIVARQAAVSRQAATLVATDASGAGSLVDVFTGAVRSFRLPTPADRLILGAGGRVAAAVNQAGGSITLIGIDTGRADIVISGLPPLRDVMFGNQDSEIYLASAGIAGIGVVDVANGRLVRQIPPSRVARDGMVALARTPNGRQVLAQPKGGGPIGIFDPEQGEAVGEIAAGPGAAGLFPSGTGAYLLIPDTTEATLTAYRFEHPEKPVVFRCAADADGVYTAWLDSVAFVACPASRRLLVYDLDTQRRAREIPLAGAPIRGVVTADSRTLYLPILDPPRIVAVDGSTRCIAATIDLPGAPLSALAAGGWGICH</sequence>
<dbReference type="PANTHER" id="PTHR47197">
    <property type="entry name" value="PROTEIN NIRF"/>
    <property type="match status" value="1"/>
</dbReference>
<evidence type="ECO:0000313" key="2">
    <source>
        <dbReference type="Proteomes" id="UP000239089"/>
    </source>
</evidence>
<keyword evidence="2" id="KW-1185">Reference proteome</keyword>
<comment type="caution">
    <text evidence="1">The sequence shown here is derived from an EMBL/GenBank/DDBJ whole genome shotgun (WGS) entry which is preliminary data.</text>
</comment>
<dbReference type="EMBL" id="NHSJ01000104">
    <property type="protein sequence ID" value="PPQ28734.1"/>
    <property type="molecule type" value="Genomic_DNA"/>
</dbReference>
<organism evidence="1 2">
    <name type="scientific">Rhodoblastus sphagnicola</name>
    <dbReference type="NCBI Taxonomy" id="333368"/>
    <lineage>
        <taxon>Bacteria</taxon>
        <taxon>Pseudomonadati</taxon>
        <taxon>Pseudomonadota</taxon>
        <taxon>Alphaproteobacteria</taxon>
        <taxon>Hyphomicrobiales</taxon>
        <taxon>Rhodoblastaceae</taxon>
        <taxon>Rhodoblastus</taxon>
    </lineage>
</organism>
<protein>
    <recommendedName>
        <fullName evidence="3">YncE family protein</fullName>
    </recommendedName>
</protein>
<gene>
    <name evidence="1" type="ORF">CCR94_17110</name>
</gene>
<dbReference type="InterPro" id="IPR011044">
    <property type="entry name" value="Quino_amine_DH_bsu"/>
</dbReference>
<proteinExistence type="predicted"/>